<feature type="compositionally biased region" description="Polar residues" evidence="2">
    <location>
        <begin position="101"/>
        <end position="126"/>
    </location>
</feature>
<comment type="caution">
    <text evidence="3">The sequence shown here is derived from an EMBL/GenBank/DDBJ whole genome shotgun (WGS) entry which is preliminary data.</text>
</comment>
<evidence type="ECO:0000313" key="4">
    <source>
        <dbReference type="Proteomes" id="UP001174997"/>
    </source>
</evidence>
<reference evidence="3" key="1">
    <citation type="submission" date="2023-06" db="EMBL/GenBank/DDBJ databases">
        <title>Genome-scale phylogeny and comparative genomics of the fungal order Sordariales.</title>
        <authorList>
            <consortium name="Lawrence Berkeley National Laboratory"/>
            <person name="Hensen N."/>
            <person name="Bonometti L."/>
            <person name="Westerberg I."/>
            <person name="Brannstrom I.O."/>
            <person name="Guillou S."/>
            <person name="Cros-Aarteil S."/>
            <person name="Calhoun S."/>
            <person name="Haridas S."/>
            <person name="Kuo A."/>
            <person name="Mondo S."/>
            <person name="Pangilinan J."/>
            <person name="Riley R."/>
            <person name="Labutti K."/>
            <person name="Andreopoulos B."/>
            <person name="Lipzen A."/>
            <person name="Chen C."/>
            <person name="Yanf M."/>
            <person name="Daum C."/>
            <person name="Ng V."/>
            <person name="Clum A."/>
            <person name="Steindorff A."/>
            <person name="Ohm R."/>
            <person name="Martin F."/>
            <person name="Silar P."/>
            <person name="Natvig D."/>
            <person name="Lalanne C."/>
            <person name="Gautier V."/>
            <person name="Ament-Velasquez S.L."/>
            <person name="Kruys A."/>
            <person name="Hutchinson M.I."/>
            <person name="Powell A.J."/>
            <person name="Barry K."/>
            <person name="Miller A.N."/>
            <person name="Grigoriev I.V."/>
            <person name="Debuchy R."/>
            <person name="Gladieux P."/>
            <person name="Thoren M.H."/>
            <person name="Johannesson H."/>
        </authorList>
    </citation>
    <scope>NUCLEOTIDE SEQUENCE</scope>
    <source>
        <strain evidence="3">CBS 307.81</strain>
    </source>
</reference>
<feature type="compositionally biased region" description="Low complexity" evidence="2">
    <location>
        <begin position="224"/>
        <end position="234"/>
    </location>
</feature>
<dbReference type="EMBL" id="JAULSY010000127">
    <property type="protein sequence ID" value="KAK0663908.1"/>
    <property type="molecule type" value="Genomic_DNA"/>
</dbReference>
<sequence>MTGKESDLPCNQAPMYQTYPQDAFAYGQWSNATYPTMNPTAQFDGVWQEGAHQVQPMTTYDMPTMFHTSDDVAWPTQEQIPAESFSHSPTTTTSPVVYQGQSTEWNSMPPQESGYPSGTWMSNHQPQPNPSPLSEAPSYGNYTFNHRTPSDYEPQSAASRAPFSQQHSFDARDSSSPVASTTAPVSKPKTKGKGKSTVSKPSKKTAETSKARASSGTKRKSPAPSTKSNSSENSKPPPPFLGIFPPDVDPREASAKMQREAWERCKNEAMVMSQRRLLLLDHERGALERETQKLQDNLALMREAAAREHGQLKEAVRKAERLDARGYY</sequence>
<dbReference type="AlphaFoldDB" id="A0AA40D822"/>
<evidence type="ECO:0000256" key="1">
    <source>
        <dbReference type="SAM" id="Coils"/>
    </source>
</evidence>
<protein>
    <submittedName>
        <fullName evidence="3">Uncharacterized protein</fullName>
    </submittedName>
</protein>
<feature type="coiled-coil region" evidence="1">
    <location>
        <begin position="284"/>
        <end position="322"/>
    </location>
</feature>
<evidence type="ECO:0000313" key="3">
    <source>
        <dbReference type="EMBL" id="KAK0663908.1"/>
    </source>
</evidence>
<organism evidence="3 4">
    <name type="scientific">Cercophora samala</name>
    <dbReference type="NCBI Taxonomy" id="330535"/>
    <lineage>
        <taxon>Eukaryota</taxon>
        <taxon>Fungi</taxon>
        <taxon>Dikarya</taxon>
        <taxon>Ascomycota</taxon>
        <taxon>Pezizomycotina</taxon>
        <taxon>Sordariomycetes</taxon>
        <taxon>Sordariomycetidae</taxon>
        <taxon>Sordariales</taxon>
        <taxon>Lasiosphaeriaceae</taxon>
        <taxon>Cercophora</taxon>
    </lineage>
</organism>
<dbReference type="Proteomes" id="UP001174997">
    <property type="component" value="Unassembled WGS sequence"/>
</dbReference>
<feature type="compositionally biased region" description="Basic and acidic residues" evidence="2">
    <location>
        <begin position="248"/>
        <end position="257"/>
    </location>
</feature>
<feature type="region of interest" description="Disordered" evidence="2">
    <location>
        <begin position="101"/>
        <end position="257"/>
    </location>
</feature>
<accession>A0AA40D822</accession>
<keyword evidence="4" id="KW-1185">Reference proteome</keyword>
<evidence type="ECO:0000256" key="2">
    <source>
        <dbReference type="SAM" id="MobiDB-lite"/>
    </source>
</evidence>
<keyword evidence="1" id="KW-0175">Coiled coil</keyword>
<feature type="compositionally biased region" description="Polar residues" evidence="2">
    <location>
        <begin position="156"/>
        <end position="183"/>
    </location>
</feature>
<gene>
    <name evidence="3" type="ORF">QBC41DRAFT_329101</name>
</gene>
<proteinExistence type="predicted"/>
<name>A0AA40D822_9PEZI</name>